<protein>
    <submittedName>
        <fullName evidence="2">GAF domain-containing protein</fullName>
    </submittedName>
</protein>
<comment type="caution">
    <text evidence="2">The sequence shown here is derived from an EMBL/GenBank/DDBJ whole genome shotgun (WGS) entry which is preliminary data.</text>
</comment>
<dbReference type="RefSeq" id="WP_160617000.1">
    <property type="nucleotide sequence ID" value="NZ_WTYR01000001.1"/>
</dbReference>
<dbReference type="SUPFAM" id="SSF55781">
    <property type="entry name" value="GAF domain-like"/>
    <property type="match status" value="1"/>
</dbReference>
<evidence type="ECO:0000313" key="2">
    <source>
        <dbReference type="EMBL" id="MXP10388.1"/>
    </source>
</evidence>
<feature type="domain" description="GAF" evidence="1">
    <location>
        <begin position="21"/>
        <end position="164"/>
    </location>
</feature>
<evidence type="ECO:0000259" key="1">
    <source>
        <dbReference type="SMART" id="SM00065"/>
    </source>
</evidence>
<accession>A0A6I4U385</accession>
<dbReference type="SMART" id="SM00065">
    <property type="entry name" value="GAF"/>
    <property type="match status" value="1"/>
</dbReference>
<dbReference type="Pfam" id="PF01590">
    <property type="entry name" value="GAF"/>
    <property type="match status" value="1"/>
</dbReference>
<dbReference type="Gene3D" id="3.30.450.40">
    <property type="match status" value="1"/>
</dbReference>
<gene>
    <name evidence="2" type="ORF">GRI68_09390</name>
</gene>
<reference evidence="2 3" key="1">
    <citation type="submission" date="2019-12" db="EMBL/GenBank/DDBJ databases">
        <title>Genomic-based taxomic classification of the family Erythrobacteraceae.</title>
        <authorList>
            <person name="Xu L."/>
        </authorList>
    </citation>
    <scope>NUCLEOTIDE SEQUENCE [LARGE SCALE GENOMIC DNA]</scope>
    <source>
        <strain evidence="2 3">LMG 29519</strain>
    </source>
</reference>
<sequence length="164" mass="18396">MEDREQKRLQTLHGYRLLDTLPEPEFDDIVRRAAERFDTPIALMSLVDADRQWFKAKVGLDVEETPRSVAFCAYTIQGDDVMVVEDATQDERFSRNPLVLDDPSIRFYAGAPVTGEGGQKLGTICVIDRKPRHDFSETDMEALAKLSAEVSRILASTKEMASSG</sequence>
<dbReference type="PANTHER" id="PTHR43102">
    <property type="entry name" value="SLR1143 PROTEIN"/>
    <property type="match status" value="1"/>
</dbReference>
<dbReference type="EMBL" id="WTYR01000001">
    <property type="protein sequence ID" value="MXP10388.1"/>
    <property type="molecule type" value="Genomic_DNA"/>
</dbReference>
<name>A0A6I4U385_9SPHN</name>
<dbReference type="InterPro" id="IPR003018">
    <property type="entry name" value="GAF"/>
</dbReference>
<dbReference type="PANTHER" id="PTHR43102:SF2">
    <property type="entry name" value="GAF DOMAIN-CONTAINING PROTEIN"/>
    <property type="match status" value="1"/>
</dbReference>
<dbReference type="AlphaFoldDB" id="A0A6I4U385"/>
<keyword evidence="3" id="KW-1185">Reference proteome</keyword>
<dbReference type="Proteomes" id="UP000429229">
    <property type="component" value="Unassembled WGS sequence"/>
</dbReference>
<organism evidence="2 3">
    <name type="scientific">Alteriqipengyuania halimionae</name>
    <dbReference type="NCBI Taxonomy" id="1926630"/>
    <lineage>
        <taxon>Bacteria</taxon>
        <taxon>Pseudomonadati</taxon>
        <taxon>Pseudomonadota</taxon>
        <taxon>Alphaproteobacteria</taxon>
        <taxon>Sphingomonadales</taxon>
        <taxon>Erythrobacteraceae</taxon>
        <taxon>Alteriqipengyuania</taxon>
    </lineage>
</organism>
<dbReference type="InterPro" id="IPR029016">
    <property type="entry name" value="GAF-like_dom_sf"/>
</dbReference>
<proteinExistence type="predicted"/>
<dbReference type="OrthoDB" id="9812260at2"/>
<evidence type="ECO:0000313" key="3">
    <source>
        <dbReference type="Proteomes" id="UP000429229"/>
    </source>
</evidence>